<proteinExistence type="predicted"/>
<feature type="region of interest" description="Disordered" evidence="1">
    <location>
        <begin position="1"/>
        <end position="73"/>
    </location>
</feature>
<name>A0ABV6JRJ6_9PROT</name>
<sequence>MAATRKSGTEGTTKKSKAAAPKRAAKPAAKAPPKRAARSGAAATTLSDGGGTALETGLSSPTLPLPPSGGPVTRAEFQELSDTVGVLKRQIERLTGILKPPSPLMNDGSGDSSGSSGSDGSI</sequence>
<evidence type="ECO:0000313" key="3">
    <source>
        <dbReference type="Proteomes" id="UP001589865"/>
    </source>
</evidence>
<accession>A0ABV6JRJ6</accession>
<evidence type="ECO:0000313" key="2">
    <source>
        <dbReference type="EMBL" id="MFC0406951.1"/>
    </source>
</evidence>
<reference evidence="2 3" key="1">
    <citation type="submission" date="2024-09" db="EMBL/GenBank/DDBJ databases">
        <authorList>
            <person name="Sun Q."/>
            <person name="Mori K."/>
        </authorList>
    </citation>
    <scope>NUCLEOTIDE SEQUENCE [LARGE SCALE GENOMIC DNA]</scope>
    <source>
        <strain evidence="2 3">TBRC 5777</strain>
    </source>
</reference>
<dbReference type="EMBL" id="JBHLUN010000001">
    <property type="protein sequence ID" value="MFC0406951.1"/>
    <property type="molecule type" value="Genomic_DNA"/>
</dbReference>
<feature type="compositionally biased region" description="Low complexity" evidence="1">
    <location>
        <begin position="107"/>
        <end position="122"/>
    </location>
</feature>
<dbReference type="RefSeq" id="WP_377042640.1">
    <property type="nucleotide sequence ID" value="NZ_JBHLUN010000001.1"/>
</dbReference>
<evidence type="ECO:0000256" key="1">
    <source>
        <dbReference type="SAM" id="MobiDB-lite"/>
    </source>
</evidence>
<organism evidence="2 3">
    <name type="scientific">Roseomonas elaeocarpi</name>
    <dbReference type="NCBI Taxonomy" id="907779"/>
    <lineage>
        <taxon>Bacteria</taxon>
        <taxon>Pseudomonadati</taxon>
        <taxon>Pseudomonadota</taxon>
        <taxon>Alphaproteobacteria</taxon>
        <taxon>Acetobacterales</taxon>
        <taxon>Roseomonadaceae</taxon>
        <taxon>Roseomonas</taxon>
    </lineage>
</organism>
<protein>
    <submittedName>
        <fullName evidence="2">Uncharacterized protein</fullName>
    </submittedName>
</protein>
<feature type="region of interest" description="Disordered" evidence="1">
    <location>
        <begin position="97"/>
        <end position="122"/>
    </location>
</feature>
<comment type="caution">
    <text evidence="2">The sequence shown here is derived from an EMBL/GenBank/DDBJ whole genome shotgun (WGS) entry which is preliminary data.</text>
</comment>
<dbReference type="Proteomes" id="UP001589865">
    <property type="component" value="Unassembled WGS sequence"/>
</dbReference>
<gene>
    <name evidence="2" type="ORF">ACFFGY_01735</name>
</gene>
<keyword evidence="3" id="KW-1185">Reference proteome</keyword>
<feature type="compositionally biased region" description="Low complexity" evidence="1">
    <location>
        <begin position="1"/>
        <end position="11"/>
    </location>
</feature>
<feature type="compositionally biased region" description="Low complexity" evidence="1">
    <location>
        <begin position="18"/>
        <end position="31"/>
    </location>
</feature>